<gene>
    <name evidence="2" type="ORF">LTR84_004489</name>
</gene>
<feature type="compositionally biased region" description="Polar residues" evidence="1">
    <location>
        <begin position="61"/>
        <end position="104"/>
    </location>
</feature>
<dbReference type="AlphaFoldDB" id="A0AAV9N4Q7"/>
<sequence length="256" mass="27596">MREVTDEALQRLYWACRSRSGFPGNPLDESNGPPSTTAIIDALGLMRPSLEDPGGVENGRTGVNSHGNSSVRPPQDATSPASATSPTQDEYLPSPTQSSFSMASMRSPESGAIITATTTTNNRISTIPATPPEMDMSEQFLYAASEHLSSRSNSTSGAPIMTHMENSSSMNFDLDAYLDTSACTIPPNLPQLIHNMHDPGQYDMLAMMERPTGVYPRHRSSLPALPLIDRYLSPWPGSLAETYNTNTGGRNVSMAI</sequence>
<evidence type="ECO:0000313" key="2">
    <source>
        <dbReference type="EMBL" id="KAK5049560.1"/>
    </source>
</evidence>
<feature type="region of interest" description="Disordered" evidence="1">
    <location>
        <begin position="19"/>
        <end position="106"/>
    </location>
</feature>
<dbReference type="GeneID" id="89972667"/>
<keyword evidence="3" id="KW-1185">Reference proteome</keyword>
<evidence type="ECO:0000256" key="1">
    <source>
        <dbReference type="SAM" id="MobiDB-lite"/>
    </source>
</evidence>
<evidence type="ECO:0000313" key="3">
    <source>
        <dbReference type="Proteomes" id="UP001358417"/>
    </source>
</evidence>
<organism evidence="2 3">
    <name type="scientific">Exophiala bonariae</name>
    <dbReference type="NCBI Taxonomy" id="1690606"/>
    <lineage>
        <taxon>Eukaryota</taxon>
        <taxon>Fungi</taxon>
        <taxon>Dikarya</taxon>
        <taxon>Ascomycota</taxon>
        <taxon>Pezizomycotina</taxon>
        <taxon>Eurotiomycetes</taxon>
        <taxon>Chaetothyriomycetidae</taxon>
        <taxon>Chaetothyriales</taxon>
        <taxon>Herpotrichiellaceae</taxon>
        <taxon>Exophiala</taxon>
    </lineage>
</organism>
<name>A0AAV9N4Q7_9EURO</name>
<reference evidence="2 3" key="1">
    <citation type="submission" date="2023-08" db="EMBL/GenBank/DDBJ databases">
        <title>Black Yeasts Isolated from many extreme environments.</title>
        <authorList>
            <person name="Coleine C."/>
            <person name="Stajich J.E."/>
            <person name="Selbmann L."/>
        </authorList>
    </citation>
    <scope>NUCLEOTIDE SEQUENCE [LARGE SCALE GENOMIC DNA]</scope>
    <source>
        <strain evidence="2 3">CCFEE 5792</strain>
    </source>
</reference>
<dbReference type="RefSeq" id="XP_064704605.1">
    <property type="nucleotide sequence ID" value="XM_064848066.1"/>
</dbReference>
<protein>
    <submittedName>
        <fullName evidence="2">Uncharacterized protein</fullName>
    </submittedName>
</protein>
<accession>A0AAV9N4Q7</accession>
<proteinExistence type="predicted"/>
<comment type="caution">
    <text evidence="2">The sequence shown here is derived from an EMBL/GenBank/DDBJ whole genome shotgun (WGS) entry which is preliminary data.</text>
</comment>
<dbReference type="Proteomes" id="UP001358417">
    <property type="component" value="Unassembled WGS sequence"/>
</dbReference>
<dbReference type="EMBL" id="JAVRRD010000019">
    <property type="protein sequence ID" value="KAK5049560.1"/>
    <property type="molecule type" value="Genomic_DNA"/>
</dbReference>